<protein>
    <recommendedName>
        <fullName evidence="2">ENTH domain-containing protein</fullName>
    </recommendedName>
</protein>
<dbReference type="Proteomes" id="UP000008837">
    <property type="component" value="Unassembled WGS sequence"/>
</dbReference>
<feature type="compositionally biased region" description="Low complexity" evidence="1">
    <location>
        <begin position="173"/>
        <end position="193"/>
    </location>
</feature>
<feature type="compositionally biased region" description="Low complexity" evidence="1">
    <location>
        <begin position="218"/>
        <end position="230"/>
    </location>
</feature>
<dbReference type="GeneID" id="5856172"/>
<feature type="compositionally biased region" description="Low complexity" evidence="1">
    <location>
        <begin position="390"/>
        <end position="405"/>
    </location>
</feature>
<dbReference type="InterPro" id="IPR008942">
    <property type="entry name" value="ENTH_VHS"/>
</dbReference>
<feature type="compositionally biased region" description="Polar residues" evidence="1">
    <location>
        <begin position="243"/>
        <end position="263"/>
    </location>
</feature>
<dbReference type="GO" id="GO:0005768">
    <property type="term" value="C:endosome"/>
    <property type="evidence" value="ECO:0007669"/>
    <property type="project" value="TreeGrafter"/>
</dbReference>
<accession>A8PWK8</accession>
<dbReference type="SUPFAM" id="SSF48464">
    <property type="entry name" value="ENTH/VHS domain"/>
    <property type="match status" value="1"/>
</dbReference>
<feature type="compositionally biased region" description="Polar residues" evidence="1">
    <location>
        <begin position="333"/>
        <end position="347"/>
    </location>
</feature>
<feature type="compositionally biased region" description="Pro residues" evidence="1">
    <location>
        <begin position="307"/>
        <end position="319"/>
    </location>
</feature>
<evidence type="ECO:0000256" key="1">
    <source>
        <dbReference type="SAM" id="MobiDB-lite"/>
    </source>
</evidence>
<dbReference type="KEGG" id="mgl:MGL_1135"/>
<organism evidence="3 4">
    <name type="scientific">Malassezia globosa (strain ATCC MYA-4612 / CBS 7966)</name>
    <name type="common">Dandruff-associated fungus</name>
    <dbReference type="NCBI Taxonomy" id="425265"/>
    <lineage>
        <taxon>Eukaryota</taxon>
        <taxon>Fungi</taxon>
        <taxon>Dikarya</taxon>
        <taxon>Basidiomycota</taxon>
        <taxon>Ustilaginomycotina</taxon>
        <taxon>Malasseziomycetes</taxon>
        <taxon>Malasseziales</taxon>
        <taxon>Malasseziaceae</taxon>
        <taxon>Malassezia</taxon>
    </lineage>
</organism>
<dbReference type="PANTHER" id="PTHR12276:SF45">
    <property type="entry name" value="CLATHRIN INTERACTOR 1"/>
    <property type="match status" value="1"/>
</dbReference>
<dbReference type="GO" id="GO:0005829">
    <property type="term" value="C:cytosol"/>
    <property type="evidence" value="ECO:0007669"/>
    <property type="project" value="GOC"/>
</dbReference>
<dbReference type="PANTHER" id="PTHR12276">
    <property type="entry name" value="EPSIN/ENT-RELATED"/>
    <property type="match status" value="1"/>
</dbReference>
<dbReference type="GO" id="GO:0030125">
    <property type="term" value="C:clathrin vesicle coat"/>
    <property type="evidence" value="ECO:0007669"/>
    <property type="project" value="TreeGrafter"/>
</dbReference>
<evidence type="ECO:0000313" key="4">
    <source>
        <dbReference type="Proteomes" id="UP000008837"/>
    </source>
</evidence>
<feature type="region of interest" description="Disordered" evidence="1">
    <location>
        <begin position="156"/>
        <end position="412"/>
    </location>
</feature>
<dbReference type="Gene3D" id="1.25.40.90">
    <property type="match status" value="1"/>
</dbReference>
<dbReference type="RefSeq" id="XP_001731867.1">
    <property type="nucleotide sequence ID" value="XM_001731815.1"/>
</dbReference>
<dbReference type="PROSITE" id="PS50942">
    <property type="entry name" value="ENTH"/>
    <property type="match status" value="1"/>
</dbReference>
<reference evidence="3 4" key="1">
    <citation type="journal article" date="2007" name="Proc. Natl. Acad. Sci. U.S.A.">
        <title>Dandruff-associated Malassezia genomes reveal convergent and divergent virulence traits shared with plant and human fungal pathogens.</title>
        <authorList>
            <person name="Xu J."/>
            <person name="Saunders C.W."/>
            <person name="Hu P."/>
            <person name="Grant R.A."/>
            <person name="Boekhout T."/>
            <person name="Kuramae E.E."/>
            <person name="Kronstad J.W."/>
            <person name="Deangelis Y.M."/>
            <person name="Reeder N.L."/>
            <person name="Johnstone K.R."/>
            <person name="Leland M."/>
            <person name="Fieno A.M."/>
            <person name="Begley W.M."/>
            <person name="Sun Y."/>
            <person name="Lacey M.P."/>
            <person name="Chaudhary T."/>
            <person name="Keough T."/>
            <person name="Chu L."/>
            <person name="Sears R."/>
            <person name="Yuan B."/>
            <person name="Dawson T.L.Jr."/>
        </authorList>
    </citation>
    <scope>NUCLEOTIDE SEQUENCE [LARGE SCALE GENOMIC DNA]</scope>
    <source>
        <strain evidence="4">ATCC MYA-4612 / CBS 7966</strain>
    </source>
</reference>
<dbReference type="VEuPathDB" id="FungiDB:MGL_1135"/>
<dbReference type="AlphaFoldDB" id="A8PWK8"/>
<dbReference type="OrthoDB" id="4033880at2759"/>
<gene>
    <name evidence="3" type="ORF">MGL_1135</name>
</gene>
<comment type="caution">
    <text evidence="3">The sequence shown here is derived from an EMBL/GenBank/DDBJ whole genome shotgun (WGS) entry which is preliminary data.</text>
</comment>
<dbReference type="GO" id="GO:0006897">
    <property type="term" value="P:endocytosis"/>
    <property type="evidence" value="ECO:0007669"/>
    <property type="project" value="TreeGrafter"/>
</dbReference>
<proteinExistence type="predicted"/>
<keyword evidence="4" id="KW-1185">Reference proteome</keyword>
<dbReference type="GO" id="GO:0006895">
    <property type="term" value="P:Golgi to endosome transport"/>
    <property type="evidence" value="ECO:0007669"/>
    <property type="project" value="TreeGrafter"/>
</dbReference>
<dbReference type="FunFam" id="1.25.40.90:FF:000006">
    <property type="entry name" value="Clathrin interactor 1"/>
    <property type="match status" value="1"/>
</dbReference>
<dbReference type="OMA" id="CIYARFM"/>
<feature type="compositionally biased region" description="Polar residues" evidence="1">
    <location>
        <begin position="361"/>
        <end position="384"/>
    </location>
</feature>
<dbReference type="GO" id="GO:0030276">
    <property type="term" value="F:clathrin binding"/>
    <property type="evidence" value="ECO:0007669"/>
    <property type="project" value="TreeGrafter"/>
</dbReference>
<dbReference type="EMBL" id="AAYY01000003">
    <property type="protein sequence ID" value="EDP44653.1"/>
    <property type="molecule type" value="Genomic_DNA"/>
</dbReference>
<name>A8PWK8_MALGO</name>
<dbReference type="GO" id="GO:0005543">
    <property type="term" value="F:phospholipid binding"/>
    <property type="evidence" value="ECO:0007669"/>
    <property type="project" value="TreeGrafter"/>
</dbReference>
<dbReference type="InterPro" id="IPR013809">
    <property type="entry name" value="ENTH"/>
</dbReference>
<dbReference type="GO" id="GO:0005886">
    <property type="term" value="C:plasma membrane"/>
    <property type="evidence" value="ECO:0007669"/>
    <property type="project" value="TreeGrafter"/>
</dbReference>
<evidence type="ECO:0000313" key="3">
    <source>
        <dbReference type="EMBL" id="EDP44653.1"/>
    </source>
</evidence>
<dbReference type="STRING" id="425265.A8PWK8"/>
<dbReference type="Pfam" id="PF01417">
    <property type="entry name" value="ENTH"/>
    <property type="match status" value="1"/>
</dbReference>
<feature type="domain" description="ENTH" evidence="2">
    <location>
        <begin position="1"/>
        <end position="99"/>
    </location>
</feature>
<evidence type="ECO:0000259" key="2">
    <source>
        <dbReference type="PROSITE" id="PS50942"/>
    </source>
</evidence>
<dbReference type="InParanoid" id="A8PWK8"/>
<dbReference type="FunCoup" id="A8PWK8">
    <property type="interactions" value="212"/>
</dbReference>
<dbReference type="SMART" id="SM00273">
    <property type="entry name" value="ENTH"/>
    <property type="match status" value="1"/>
</dbReference>
<sequence length="412" mass="42863">MFPSHDFNEIMPTIFRRFVEKEAHDWRQIYKALQLLEYIVKNGSERVVDEARAHLSTIKILRNFHYIDEQGKDQGVNIRARAKELAALLSDVDMIRMERRKARANRAKYQGAGSADFVPGSGGGRYGGFSSDAYYASGGASGAYGSAASAASAQPDFDEYDAGDDETHTAPSSVTQPAPAQTAASTQGSAQPAVADLFSFDDEPAPTPKTAALTSENDGLGSAAGSSSLADADDFDDFQSALPSQPSYASTKSPAGSTGSSTPAGPKNNGALFDLLDNAPLTSSSTKPVMPSVPAPSRSQTQARSPAPAPAPLSIPPPVSSLQPNPKPAVMKPTSTPTQKAPASSASLFDDLWAESRGSAGVTSKVGNNKSMAQLAKDQTSHSVWGSAPSGRGAPASTSTSSGASKDLFDLL</sequence>